<dbReference type="Proteomes" id="UP000728032">
    <property type="component" value="Unassembled WGS sequence"/>
</dbReference>
<comment type="similarity">
    <text evidence="3">Belongs to the complex I NDUFA2 subunit family.</text>
</comment>
<dbReference type="Pfam" id="PF05047">
    <property type="entry name" value="L51_S25_CI-B8"/>
    <property type="match status" value="1"/>
</dbReference>
<dbReference type="PANTHER" id="PTHR12878:SF0">
    <property type="entry name" value="NADH DEHYDROGENASE [UBIQUINONE] 1 ALPHA SUBCOMPLEX SUBUNIT 2"/>
    <property type="match status" value="1"/>
</dbReference>
<evidence type="ECO:0000256" key="4">
    <source>
        <dbReference type="ARBA" id="ARBA00016394"/>
    </source>
</evidence>
<dbReference type="PANTHER" id="PTHR12878">
    <property type="entry name" value="NADH-UBIQUINONE OXIDOREDUCTASE B8 SUBUNIT"/>
    <property type="match status" value="1"/>
</dbReference>
<dbReference type="InterPro" id="IPR007741">
    <property type="entry name" value="Ribosomal_mL43/mS25/NADH_DH"/>
</dbReference>
<dbReference type="PIRSF" id="PIRSF005822">
    <property type="entry name" value="NDUA2"/>
    <property type="match status" value="1"/>
</dbReference>
<evidence type="ECO:0000256" key="8">
    <source>
        <dbReference type="ARBA" id="ARBA00022982"/>
    </source>
</evidence>
<dbReference type="GO" id="GO:0005743">
    <property type="term" value="C:mitochondrial inner membrane"/>
    <property type="evidence" value="ECO:0007669"/>
    <property type="project" value="UniProtKB-SubCell"/>
</dbReference>
<name>A0A7R9MM12_9ACAR</name>
<gene>
    <name evidence="14" type="ORF">ONB1V03_LOCUS19104</name>
</gene>
<comment type="function">
    <text evidence="1">Accessory subunit of the mitochondrial membrane respiratory chain NADH dehydrogenase (Complex I), that is believed not to be involved in catalysis. Complex I functions in the transfer of electrons from NADH to the respiratory chain. The immediate electron acceptor for the enzyme is believed to be ubiquinone.</text>
</comment>
<dbReference type="OrthoDB" id="10250268at2759"/>
<feature type="domain" description="Ribosomal protein/NADH dehydrogenase" evidence="13">
    <location>
        <begin position="2"/>
        <end position="75"/>
    </location>
</feature>
<evidence type="ECO:0000256" key="7">
    <source>
        <dbReference type="ARBA" id="ARBA00022792"/>
    </source>
</evidence>
<keyword evidence="5" id="KW-0813">Transport</keyword>
<keyword evidence="9" id="KW-0496">Mitochondrion</keyword>
<keyword evidence="10" id="KW-0472">Membrane</keyword>
<protein>
    <recommendedName>
        <fullName evidence="4">NADH dehydrogenase [ubiquinone] 1 alpha subcomplex subunit 2</fullName>
    </recommendedName>
    <alternativeName>
        <fullName evidence="11">Complex I-B8</fullName>
    </alternativeName>
    <alternativeName>
        <fullName evidence="12">NADH-ubiquinone oxidoreductase B8 subunit</fullName>
    </alternativeName>
</protein>
<proteinExistence type="inferred from homology"/>
<evidence type="ECO:0000256" key="1">
    <source>
        <dbReference type="ARBA" id="ARBA00003195"/>
    </source>
</evidence>
<comment type="subcellular location">
    <subcellularLocation>
        <location evidence="2">Mitochondrion inner membrane</location>
        <topology evidence="2">Peripheral membrane protein</topology>
        <orientation evidence="2">Matrix side</orientation>
    </subcellularLocation>
</comment>
<dbReference type="SUPFAM" id="SSF52833">
    <property type="entry name" value="Thioredoxin-like"/>
    <property type="match status" value="1"/>
</dbReference>
<dbReference type="InterPro" id="IPR016464">
    <property type="entry name" value="NADH_Ub_cplx-1_asu_su-2"/>
</dbReference>
<dbReference type="Gene3D" id="3.40.30.10">
    <property type="entry name" value="Glutaredoxin"/>
    <property type="match status" value="1"/>
</dbReference>
<dbReference type="SMART" id="SM00916">
    <property type="entry name" value="L51_S25_CI-B8"/>
    <property type="match status" value="1"/>
</dbReference>
<keyword evidence="7" id="KW-0999">Mitochondrion inner membrane</keyword>
<feature type="non-terminal residue" evidence="14">
    <location>
        <position position="1"/>
    </location>
</feature>
<keyword evidence="6" id="KW-0679">Respiratory chain</keyword>
<evidence type="ECO:0000256" key="5">
    <source>
        <dbReference type="ARBA" id="ARBA00022448"/>
    </source>
</evidence>
<organism evidence="14">
    <name type="scientific">Oppiella nova</name>
    <dbReference type="NCBI Taxonomy" id="334625"/>
    <lineage>
        <taxon>Eukaryota</taxon>
        <taxon>Metazoa</taxon>
        <taxon>Ecdysozoa</taxon>
        <taxon>Arthropoda</taxon>
        <taxon>Chelicerata</taxon>
        <taxon>Arachnida</taxon>
        <taxon>Acari</taxon>
        <taxon>Acariformes</taxon>
        <taxon>Sarcoptiformes</taxon>
        <taxon>Oribatida</taxon>
        <taxon>Brachypylina</taxon>
        <taxon>Oppioidea</taxon>
        <taxon>Oppiidae</taxon>
        <taxon>Oppiella</taxon>
    </lineage>
</organism>
<dbReference type="EMBL" id="CAJPVJ010028251">
    <property type="protein sequence ID" value="CAG2179680.1"/>
    <property type="molecule type" value="Genomic_DNA"/>
</dbReference>
<accession>A0A7R9MM12</accession>
<sequence length="77" mass="8574">CLTSDSSSGVRDFIARHYPRVKQTNPDLPVLVREATGIEPKVWARFEYGRESNASLAGLNGDQVLQQIQDILKSDKS</sequence>
<evidence type="ECO:0000256" key="10">
    <source>
        <dbReference type="ARBA" id="ARBA00023136"/>
    </source>
</evidence>
<keyword evidence="8" id="KW-0249">Electron transport</keyword>
<evidence type="ECO:0000256" key="11">
    <source>
        <dbReference type="ARBA" id="ARBA00031441"/>
    </source>
</evidence>
<evidence type="ECO:0000259" key="13">
    <source>
        <dbReference type="SMART" id="SM00916"/>
    </source>
</evidence>
<keyword evidence="15" id="KW-1185">Reference proteome</keyword>
<dbReference type="AlphaFoldDB" id="A0A7R9MM12"/>
<evidence type="ECO:0000256" key="3">
    <source>
        <dbReference type="ARBA" id="ARBA00008939"/>
    </source>
</evidence>
<evidence type="ECO:0000256" key="2">
    <source>
        <dbReference type="ARBA" id="ARBA00004443"/>
    </source>
</evidence>
<evidence type="ECO:0000256" key="12">
    <source>
        <dbReference type="ARBA" id="ARBA00032513"/>
    </source>
</evidence>
<evidence type="ECO:0000256" key="9">
    <source>
        <dbReference type="ARBA" id="ARBA00023128"/>
    </source>
</evidence>
<reference evidence="14" key="1">
    <citation type="submission" date="2020-11" db="EMBL/GenBank/DDBJ databases">
        <authorList>
            <person name="Tran Van P."/>
        </authorList>
    </citation>
    <scope>NUCLEOTIDE SEQUENCE</scope>
</reference>
<evidence type="ECO:0000313" key="15">
    <source>
        <dbReference type="Proteomes" id="UP000728032"/>
    </source>
</evidence>
<evidence type="ECO:0000313" key="14">
    <source>
        <dbReference type="EMBL" id="CAD7662544.1"/>
    </source>
</evidence>
<evidence type="ECO:0000256" key="6">
    <source>
        <dbReference type="ARBA" id="ARBA00022660"/>
    </source>
</evidence>
<dbReference type="InterPro" id="IPR036249">
    <property type="entry name" value="Thioredoxin-like_sf"/>
</dbReference>
<dbReference type="EMBL" id="OC943076">
    <property type="protein sequence ID" value="CAD7662544.1"/>
    <property type="molecule type" value="Genomic_DNA"/>
</dbReference>